<protein>
    <recommendedName>
        <fullName evidence="3">YolD-like family protein</fullName>
    </recommendedName>
</protein>
<dbReference type="Proteomes" id="UP001315967">
    <property type="component" value="Chromosome"/>
</dbReference>
<gene>
    <name evidence="1" type="ORF">NRE15_14520</name>
</gene>
<dbReference type="RefSeq" id="WP_313793577.1">
    <property type="nucleotide sequence ID" value="NZ_CP102453.1"/>
</dbReference>
<sequence length="113" mass="13342">MELPIYPQSKLAKHVHQIFEPFLVEQPTIQNEEVIMPLYLVEKQLHEHYVNQKPLKINFEYYNQQDRIKQHTIVATVDSTVLLDRRIVLTEIDRNSSFILSIEQILTVSANID</sequence>
<keyword evidence="2" id="KW-1185">Reference proteome</keyword>
<evidence type="ECO:0000313" key="1">
    <source>
        <dbReference type="EMBL" id="UUX34075.1"/>
    </source>
</evidence>
<dbReference type="EMBL" id="CP102453">
    <property type="protein sequence ID" value="UUX34075.1"/>
    <property type="molecule type" value="Genomic_DNA"/>
</dbReference>
<name>A0ABY5P642_9LACT</name>
<evidence type="ECO:0000313" key="2">
    <source>
        <dbReference type="Proteomes" id="UP001315967"/>
    </source>
</evidence>
<organism evidence="1 2">
    <name type="scientific">Fundicoccus culcitae</name>
    <dbReference type="NCBI Taxonomy" id="2969821"/>
    <lineage>
        <taxon>Bacteria</taxon>
        <taxon>Bacillati</taxon>
        <taxon>Bacillota</taxon>
        <taxon>Bacilli</taxon>
        <taxon>Lactobacillales</taxon>
        <taxon>Aerococcaceae</taxon>
        <taxon>Fundicoccus</taxon>
    </lineage>
</organism>
<evidence type="ECO:0008006" key="3">
    <source>
        <dbReference type="Google" id="ProtNLM"/>
    </source>
</evidence>
<reference evidence="1 2" key="1">
    <citation type="submission" date="2022-08" db="EMBL/GenBank/DDBJ databases">
        <title>Aerococcaceae sp. nov isolated from spoiled eye mask.</title>
        <authorList>
            <person name="Zhou G."/>
            <person name="Xie X.-B."/>
            <person name="Shi Q.-S."/>
            <person name="Wang Y.-S."/>
            <person name="Wen X."/>
            <person name="Peng H."/>
            <person name="Yang X.-J."/>
            <person name="Tao H.-B."/>
            <person name="Huang X.-M."/>
        </authorList>
    </citation>
    <scope>NUCLEOTIDE SEQUENCE [LARGE SCALE GENOMIC DNA]</scope>
    <source>
        <strain evidence="2">DM20194951</strain>
    </source>
</reference>
<accession>A0ABY5P642</accession>
<proteinExistence type="predicted"/>